<feature type="domain" description="NAD(P)-binding" evidence="2">
    <location>
        <begin position="8"/>
        <end position="212"/>
    </location>
</feature>
<dbReference type="Pfam" id="PF13460">
    <property type="entry name" value="NAD_binding_10"/>
    <property type="match status" value="1"/>
</dbReference>
<dbReference type="InterPro" id="IPR036291">
    <property type="entry name" value="NAD(P)-bd_dom_sf"/>
</dbReference>
<organism evidence="3 4">
    <name type="scientific">Pyronema omphalodes (strain CBS 100304)</name>
    <name type="common">Pyronema confluens</name>
    <dbReference type="NCBI Taxonomy" id="1076935"/>
    <lineage>
        <taxon>Eukaryota</taxon>
        <taxon>Fungi</taxon>
        <taxon>Dikarya</taxon>
        <taxon>Ascomycota</taxon>
        <taxon>Pezizomycotina</taxon>
        <taxon>Pezizomycetes</taxon>
        <taxon>Pezizales</taxon>
        <taxon>Pyronemataceae</taxon>
        <taxon>Pyronema</taxon>
    </lineage>
</organism>
<dbReference type="OMA" id="DYVAWSA"/>
<comment type="similarity">
    <text evidence="1">Belongs to the avfA family.</text>
</comment>
<reference evidence="3 4" key="1">
    <citation type="journal article" date="2013" name="PLoS Genet.">
        <title>The genome and development-dependent transcriptomes of Pyronema confluens: a window into fungal evolution.</title>
        <authorList>
            <person name="Traeger S."/>
            <person name="Altegoer F."/>
            <person name="Freitag M."/>
            <person name="Gabaldon T."/>
            <person name="Kempken F."/>
            <person name="Kumar A."/>
            <person name="Marcet-Houben M."/>
            <person name="Poggeler S."/>
            <person name="Stajich J.E."/>
            <person name="Nowrousian M."/>
        </authorList>
    </citation>
    <scope>NUCLEOTIDE SEQUENCE [LARGE SCALE GENOMIC DNA]</scope>
    <source>
        <strain evidence="4">CBS 100304</strain>
        <tissue evidence="3">Vegetative mycelium</tissue>
    </source>
</reference>
<dbReference type="STRING" id="1076935.U4LAZ2"/>
<evidence type="ECO:0000256" key="1">
    <source>
        <dbReference type="ARBA" id="ARBA00038376"/>
    </source>
</evidence>
<dbReference type="eggNOG" id="KOG1203">
    <property type="taxonomic scope" value="Eukaryota"/>
</dbReference>
<dbReference type="PANTHER" id="PTHR15020">
    <property type="entry name" value="FLAVIN REDUCTASE-RELATED"/>
    <property type="match status" value="1"/>
</dbReference>
<dbReference type="EMBL" id="HF936373">
    <property type="protein sequence ID" value="CCX16301.1"/>
    <property type="molecule type" value="Genomic_DNA"/>
</dbReference>
<sequence>MVKVLLLGGHGKVALKLTSLLTANGHTVKSIIRNTDHALEIQSISAHVTPIVSSIEEATNESAEALMEGCEWVVWSAGAGGKGGEQRTKAVDEDGAKKFIAAAIRSNSVKRFLMVSASCCRRKPASWYTEKDIEIYNRAWSVIGNYCRAKCAADEYLYHESRVTKKQDFEDICLRPGTLTDEPGTGKVDLGKSSAGSVSREDVARVALELLERGGAGGLWLDLATGNEGIKEAVERCVKERVTSREVEEP</sequence>
<dbReference type="PANTHER" id="PTHR15020:SF50">
    <property type="entry name" value="UPF0659 PROTEIN YMR090W"/>
    <property type="match status" value="1"/>
</dbReference>
<accession>U4LAZ2</accession>
<protein>
    <submittedName>
        <fullName evidence="3">Similar to UPF0659 protein C216.03 acc. no. Q9Y7K0</fullName>
    </submittedName>
</protein>
<dbReference type="CDD" id="cd05243">
    <property type="entry name" value="SDR_a5"/>
    <property type="match status" value="1"/>
</dbReference>
<dbReference type="InterPro" id="IPR016040">
    <property type="entry name" value="NAD(P)-bd_dom"/>
</dbReference>
<dbReference type="SUPFAM" id="SSF51735">
    <property type="entry name" value="NAD(P)-binding Rossmann-fold domains"/>
    <property type="match status" value="1"/>
</dbReference>
<evidence type="ECO:0000259" key="2">
    <source>
        <dbReference type="Pfam" id="PF13460"/>
    </source>
</evidence>
<dbReference type="OrthoDB" id="10254604at2759"/>
<dbReference type="Gene3D" id="3.40.50.720">
    <property type="entry name" value="NAD(P)-binding Rossmann-like Domain"/>
    <property type="match status" value="1"/>
</dbReference>
<dbReference type="AlphaFoldDB" id="U4LAZ2"/>
<evidence type="ECO:0000313" key="3">
    <source>
        <dbReference type="EMBL" id="CCX16301.1"/>
    </source>
</evidence>
<evidence type="ECO:0000313" key="4">
    <source>
        <dbReference type="Proteomes" id="UP000018144"/>
    </source>
</evidence>
<proteinExistence type="inferred from homology"/>
<keyword evidence="4" id="KW-1185">Reference proteome</keyword>
<gene>
    <name evidence="3" type="ORF">PCON_02897</name>
</gene>
<dbReference type="Proteomes" id="UP000018144">
    <property type="component" value="Unassembled WGS sequence"/>
</dbReference>
<name>U4LAZ2_PYROM</name>